<keyword evidence="3" id="KW-1185">Reference proteome</keyword>
<dbReference type="PANTHER" id="PTHR45654:SF77">
    <property type="entry name" value="HOMEOBOX-LEUCINE ZIPPER PROTEIN MERISTEM L1"/>
    <property type="match status" value="1"/>
</dbReference>
<dbReference type="GO" id="GO:0003677">
    <property type="term" value="F:DNA binding"/>
    <property type="evidence" value="ECO:0007669"/>
    <property type="project" value="UniProtKB-KW"/>
</dbReference>
<reference evidence="2 3" key="1">
    <citation type="journal article" date="2023" name="G3 (Bethesda)">
        <title>A chromosome-length genome assembly and annotation of blackberry (Rubus argutus, cv. 'Hillquist').</title>
        <authorList>
            <person name="Bruna T."/>
            <person name="Aryal R."/>
            <person name="Dudchenko O."/>
            <person name="Sargent D.J."/>
            <person name="Mead D."/>
            <person name="Buti M."/>
            <person name="Cavallini A."/>
            <person name="Hytonen T."/>
            <person name="Andres J."/>
            <person name="Pham M."/>
            <person name="Weisz D."/>
            <person name="Mascagni F."/>
            <person name="Usai G."/>
            <person name="Natali L."/>
            <person name="Bassil N."/>
            <person name="Fernandez G.E."/>
            <person name="Lomsadze A."/>
            <person name="Armour M."/>
            <person name="Olukolu B."/>
            <person name="Poorten T."/>
            <person name="Britton C."/>
            <person name="Davik J."/>
            <person name="Ashrafi H."/>
            <person name="Aiden E.L."/>
            <person name="Borodovsky M."/>
            <person name="Worthington M."/>
        </authorList>
    </citation>
    <scope>NUCLEOTIDE SEQUENCE [LARGE SCALE GENOMIC DNA]</scope>
    <source>
        <strain evidence="2">PI 553951</strain>
    </source>
</reference>
<gene>
    <name evidence="2" type="ORF">M0R45_008656</name>
</gene>
<dbReference type="PANTHER" id="PTHR45654">
    <property type="entry name" value="HOMEOBOX-LEUCINE ZIPPER PROTEIN MERISTEM L1"/>
    <property type="match status" value="1"/>
</dbReference>
<comment type="caution">
    <text evidence="2">The sequence shown here is derived from an EMBL/GenBank/DDBJ whole genome shotgun (WGS) entry which is preliminary data.</text>
</comment>
<dbReference type="EMBL" id="JBEDUW010000002">
    <property type="protein sequence ID" value="KAK9943031.1"/>
    <property type="molecule type" value="Genomic_DNA"/>
</dbReference>
<dbReference type="Pfam" id="PF01852">
    <property type="entry name" value="START"/>
    <property type="match status" value="1"/>
</dbReference>
<dbReference type="InterPro" id="IPR002913">
    <property type="entry name" value="START_lipid-bd_dom"/>
</dbReference>
<accession>A0AAW1Y3J7</accession>
<evidence type="ECO:0000313" key="3">
    <source>
        <dbReference type="Proteomes" id="UP001457282"/>
    </source>
</evidence>
<evidence type="ECO:0000259" key="1">
    <source>
        <dbReference type="PROSITE" id="PS50848"/>
    </source>
</evidence>
<feature type="domain" description="START" evidence="1">
    <location>
        <begin position="1"/>
        <end position="82"/>
    </location>
</feature>
<organism evidence="2 3">
    <name type="scientific">Rubus argutus</name>
    <name type="common">Southern blackberry</name>
    <dbReference type="NCBI Taxonomy" id="59490"/>
    <lineage>
        <taxon>Eukaryota</taxon>
        <taxon>Viridiplantae</taxon>
        <taxon>Streptophyta</taxon>
        <taxon>Embryophyta</taxon>
        <taxon>Tracheophyta</taxon>
        <taxon>Spermatophyta</taxon>
        <taxon>Magnoliopsida</taxon>
        <taxon>eudicotyledons</taxon>
        <taxon>Gunneridae</taxon>
        <taxon>Pentapetalae</taxon>
        <taxon>rosids</taxon>
        <taxon>fabids</taxon>
        <taxon>Rosales</taxon>
        <taxon>Rosaceae</taxon>
        <taxon>Rosoideae</taxon>
        <taxon>Rosoideae incertae sedis</taxon>
        <taxon>Rubus</taxon>
    </lineage>
</organism>
<sequence length="82" mass="9739">MIAEFHLPSPLVPVREHHFIRYCRQYYEDLWVVVDADLNGVFQHPTIKSYRRPSSCLIQALPYGYSKVTWVENAEVDDEDFH</sequence>
<evidence type="ECO:0000313" key="2">
    <source>
        <dbReference type="EMBL" id="KAK9943031.1"/>
    </source>
</evidence>
<dbReference type="PROSITE" id="PS50848">
    <property type="entry name" value="START"/>
    <property type="match status" value="1"/>
</dbReference>
<protein>
    <recommendedName>
        <fullName evidence="1">START domain-containing protein</fullName>
    </recommendedName>
</protein>
<dbReference type="AlphaFoldDB" id="A0AAW1Y3J7"/>
<dbReference type="InterPro" id="IPR042160">
    <property type="entry name" value="HD-Zip_IV"/>
</dbReference>
<proteinExistence type="predicted"/>
<name>A0AAW1Y3J7_RUBAR</name>
<dbReference type="SUPFAM" id="SSF55961">
    <property type="entry name" value="Bet v1-like"/>
    <property type="match status" value="1"/>
</dbReference>
<dbReference type="GO" id="GO:0008289">
    <property type="term" value="F:lipid binding"/>
    <property type="evidence" value="ECO:0007669"/>
    <property type="project" value="InterPro"/>
</dbReference>
<dbReference type="Proteomes" id="UP001457282">
    <property type="component" value="Unassembled WGS sequence"/>
</dbReference>